<feature type="chain" id="PRO_5045975187" description="Ig-like domain-containing protein" evidence="1">
    <location>
        <begin position="25"/>
        <end position="96"/>
    </location>
</feature>
<keyword evidence="1" id="KW-0732">Signal</keyword>
<keyword evidence="3" id="KW-1185">Reference proteome</keyword>
<evidence type="ECO:0008006" key="4">
    <source>
        <dbReference type="Google" id="ProtNLM"/>
    </source>
</evidence>
<evidence type="ECO:0000313" key="3">
    <source>
        <dbReference type="Proteomes" id="UP001056681"/>
    </source>
</evidence>
<name>A0ABY4SYF7_9GAMM</name>
<accession>A0ABY4SYF7</accession>
<proteinExistence type="predicted"/>
<dbReference type="EMBL" id="CP063231">
    <property type="protein sequence ID" value="URL57746.1"/>
    <property type="molecule type" value="Genomic_DNA"/>
</dbReference>
<reference evidence="2" key="1">
    <citation type="submission" date="2020-10" db="EMBL/GenBank/DDBJ databases">
        <title>Whole-genome sequence of Luteibacter sp. EIF3.</title>
        <authorList>
            <person name="Friedrich I."/>
            <person name="Hertel R."/>
            <person name="Daniel R."/>
        </authorList>
    </citation>
    <scope>NUCLEOTIDE SEQUENCE</scope>
    <source>
        <strain evidence="2">EIF3</strain>
    </source>
</reference>
<feature type="signal peptide" evidence="1">
    <location>
        <begin position="1"/>
        <end position="24"/>
    </location>
</feature>
<organism evidence="2 3">
    <name type="scientific">Luteibacter flocculans</name>
    <dbReference type="NCBI Taxonomy" id="2780091"/>
    <lineage>
        <taxon>Bacteria</taxon>
        <taxon>Pseudomonadati</taxon>
        <taxon>Pseudomonadota</taxon>
        <taxon>Gammaproteobacteria</taxon>
        <taxon>Lysobacterales</taxon>
        <taxon>Rhodanobacteraceae</taxon>
        <taxon>Luteibacter</taxon>
    </lineage>
</organism>
<gene>
    <name evidence="2" type="ORF">IM816_14130</name>
</gene>
<evidence type="ECO:0000313" key="2">
    <source>
        <dbReference type="EMBL" id="URL57746.1"/>
    </source>
</evidence>
<protein>
    <recommendedName>
        <fullName evidence="4">Ig-like domain-containing protein</fullName>
    </recommendedName>
</protein>
<sequence length="96" mass="10413">MKQALVRTVLLAVSVFAGALPTHAAEGHLGFQGAITEVTCRADGARLACPQGRSIPTNVRWFHTGTAAGLDHTALFAYARQRDASTSWRIMEITYR</sequence>
<dbReference type="RefSeq" id="WP_250338569.1">
    <property type="nucleotide sequence ID" value="NZ_CP063231.1"/>
</dbReference>
<dbReference type="Proteomes" id="UP001056681">
    <property type="component" value="Chromosome"/>
</dbReference>
<evidence type="ECO:0000256" key="1">
    <source>
        <dbReference type="SAM" id="SignalP"/>
    </source>
</evidence>